<proteinExistence type="predicted"/>
<evidence type="ECO:0000313" key="6">
    <source>
        <dbReference type="EMBL" id="MBW5487106.1"/>
    </source>
</evidence>
<keyword evidence="1" id="KW-0808">Transferase</keyword>
<evidence type="ECO:0000256" key="2">
    <source>
        <dbReference type="ARBA" id="ARBA00023268"/>
    </source>
</evidence>
<dbReference type="Proteomes" id="UP000812013">
    <property type="component" value="Unassembled WGS sequence"/>
</dbReference>
<dbReference type="Gene3D" id="3.40.366.10">
    <property type="entry name" value="Malonyl-Coenzyme A Acyl Carrier Protein, domain 2"/>
    <property type="match status" value="1"/>
</dbReference>
<evidence type="ECO:0000256" key="3">
    <source>
        <dbReference type="ARBA" id="ARBA00023315"/>
    </source>
</evidence>
<feature type="domain" description="Malonyl-CoA:ACP transacylase (MAT)" evidence="5">
    <location>
        <begin position="125"/>
        <end position="432"/>
    </location>
</feature>
<sequence length="484" mass="50536">RLAAPAAAVVYQNHAGRPTPPLGPWRVSARGPDALHAQAAQLLAHTAGADDAAGTGEGAPVAPVAPITEVGHALATTRAALPDRAVVLGGDRAALHDGLRALAAGAEAPLVVRGTAHPDPRLAFLFTGQGAQRAGMGRELYAAFPVFAEAFDAACAELDRAYDRPVREVVFEDQALLDRTEYTQAGLFALEVALYRLARSWGLRPDFLLGHSVGELVAAHVSGMLTLPDAAALVAARGRLMQALPEGGAMLSVRAAEDVVRPLLLPGVDIAAVNGPESVVVSGDRDAVDGIGAALAAAGHRTKQLNVSHAFHSPLMEPMLDTFRRVVSRLTFRAPDIPIVSNVTGRIATAGELSSPDYWVRHVRATVRFHDGIRTLADHGVNAYLELGPDGVLTAMGQACFPDAPDAADAPGSTGAAGATGPRWSAALRRDQPETTTFGRAMAEAFVHGVAVEWSSVFPGAVGGVELPTYAFQRERFWLGGVRG</sequence>
<dbReference type="InterPro" id="IPR016035">
    <property type="entry name" value="Acyl_Trfase/lysoPLipase"/>
</dbReference>
<evidence type="ECO:0000313" key="7">
    <source>
        <dbReference type="Proteomes" id="UP000812013"/>
    </source>
</evidence>
<dbReference type="EMBL" id="WTFF01000630">
    <property type="protein sequence ID" value="MBW5487106.1"/>
    <property type="molecule type" value="Genomic_DNA"/>
</dbReference>
<dbReference type="SUPFAM" id="SSF52151">
    <property type="entry name" value="FabD/lysophospholipase-like"/>
    <property type="match status" value="1"/>
</dbReference>
<gene>
    <name evidence="6" type="ORF">GPJ59_36155</name>
</gene>
<keyword evidence="7" id="KW-1185">Reference proteome</keyword>
<evidence type="ECO:0000256" key="4">
    <source>
        <dbReference type="SAM" id="MobiDB-lite"/>
    </source>
</evidence>
<feature type="region of interest" description="Disordered" evidence="4">
    <location>
        <begin position="406"/>
        <end position="428"/>
    </location>
</feature>
<reference evidence="6 7" key="1">
    <citation type="submission" date="2019-12" db="EMBL/GenBank/DDBJ databases">
        <title>Genome sequence of Streptomyces bambusae.</title>
        <authorList>
            <person name="Bansal K."/>
            <person name="Choksket S."/>
            <person name="Korpole S."/>
            <person name="Patil P.B."/>
        </authorList>
    </citation>
    <scope>NUCLEOTIDE SEQUENCE [LARGE SCALE GENOMIC DNA]</scope>
    <source>
        <strain evidence="6 7">SK60</strain>
    </source>
</reference>
<feature type="non-terminal residue" evidence="6">
    <location>
        <position position="484"/>
    </location>
</feature>
<dbReference type="Gene3D" id="3.30.70.3290">
    <property type="match status" value="1"/>
</dbReference>
<name>A0ABS6ZH69_9ACTN</name>
<dbReference type="PANTHER" id="PTHR43775:SF51">
    <property type="entry name" value="INACTIVE PHENOLPHTHIOCEROL SYNTHESIS POLYKETIDE SYNTHASE TYPE I PKS1-RELATED"/>
    <property type="match status" value="1"/>
</dbReference>
<dbReference type="InterPro" id="IPR050091">
    <property type="entry name" value="PKS_NRPS_Biosynth_Enz"/>
</dbReference>
<organism evidence="6 7">
    <name type="scientific">Streptomyces bambusae</name>
    <dbReference type="NCBI Taxonomy" id="1550616"/>
    <lineage>
        <taxon>Bacteria</taxon>
        <taxon>Bacillati</taxon>
        <taxon>Actinomycetota</taxon>
        <taxon>Actinomycetes</taxon>
        <taxon>Kitasatosporales</taxon>
        <taxon>Streptomycetaceae</taxon>
        <taxon>Streptomyces</taxon>
    </lineage>
</organism>
<dbReference type="Pfam" id="PF00698">
    <property type="entry name" value="Acyl_transf_1"/>
    <property type="match status" value="1"/>
</dbReference>
<dbReference type="GO" id="GO:0016746">
    <property type="term" value="F:acyltransferase activity"/>
    <property type="evidence" value="ECO:0007669"/>
    <property type="project" value="UniProtKB-KW"/>
</dbReference>
<evidence type="ECO:0000259" key="5">
    <source>
        <dbReference type="SMART" id="SM00827"/>
    </source>
</evidence>
<evidence type="ECO:0000256" key="1">
    <source>
        <dbReference type="ARBA" id="ARBA00022679"/>
    </source>
</evidence>
<dbReference type="InterPro" id="IPR016036">
    <property type="entry name" value="Malonyl_transacylase_ACP-bd"/>
</dbReference>
<feature type="compositionally biased region" description="Low complexity" evidence="4">
    <location>
        <begin position="406"/>
        <end position="422"/>
    </location>
</feature>
<feature type="non-terminal residue" evidence="6">
    <location>
        <position position="1"/>
    </location>
</feature>
<keyword evidence="3 6" id="KW-0012">Acyltransferase</keyword>
<dbReference type="InterPro" id="IPR014043">
    <property type="entry name" value="Acyl_transferase_dom"/>
</dbReference>
<keyword evidence="2" id="KW-0511">Multifunctional enzyme</keyword>
<dbReference type="PANTHER" id="PTHR43775">
    <property type="entry name" value="FATTY ACID SYNTHASE"/>
    <property type="match status" value="1"/>
</dbReference>
<dbReference type="SUPFAM" id="SSF55048">
    <property type="entry name" value="Probable ACP-binding domain of malonyl-CoA ACP transacylase"/>
    <property type="match status" value="1"/>
</dbReference>
<dbReference type="InterPro" id="IPR001227">
    <property type="entry name" value="Ac_transferase_dom_sf"/>
</dbReference>
<dbReference type="SMART" id="SM00827">
    <property type="entry name" value="PKS_AT"/>
    <property type="match status" value="1"/>
</dbReference>
<protein>
    <submittedName>
        <fullName evidence="6">Acyltransferase domain-containing protein</fullName>
    </submittedName>
</protein>
<comment type="caution">
    <text evidence="6">The sequence shown here is derived from an EMBL/GenBank/DDBJ whole genome shotgun (WGS) entry which is preliminary data.</text>
</comment>
<accession>A0ABS6ZH69</accession>